<dbReference type="EMBL" id="BAAAVT010000003">
    <property type="protein sequence ID" value="GAA3055177.1"/>
    <property type="molecule type" value="Genomic_DNA"/>
</dbReference>
<comment type="caution">
    <text evidence="3">The sequence shown here is derived from an EMBL/GenBank/DDBJ whole genome shotgun (WGS) entry which is preliminary data.</text>
</comment>
<organism evidence="3 4">
    <name type="scientific">Nesterenkonia aethiopica</name>
    <dbReference type="NCBI Taxonomy" id="269144"/>
    <lineage>
        <taxon>Bacteria</taxon>
        <taxon>Bacillati</taxon>
        <taxon>Actinomycetota</taxon>
        <taxon>Actinomycetes</taxon>
        <taxon>Micrococcales</taxon>
        <taxon>Micrococcaceae</taxon>
        <taxon>Nesterenkonia</taxon>
    </lineage>
</organism>
<proteinExistence type="predicted"/>
<reference evidence="4" key="1">
    <citation type="journal article" date="2019" name="Int. J. Syst. Evol. Microbiol.">
        <title>The Global Catalogue of Microorganisms (GCM) 10K type strain sequencing project: providing services to taxonomists for standard genome sequencing and annotation.</title>
        <authorList>
            <consortium name="The Broad Institute Genomics Platform"/>
            <consortium name="The Broad Institute Genome Sequencing Center for Infectious Disease"/>
            <person name="Wu L."/>
            <person name="Ma J."/>
        </authorList>
    </citation>
    <scope>NUCLEOTIDE SEQUENCE [LARGE SCALE GENOMIC DNA]</scope>
    <source>
        <strain evidence="4">JCM 14309</strain>
    </source>
</reference>
<evidence type="ECO:0000313" key="4">
    <source>
        <dbReference type="Proteomes" id="UP001500236"/>
    </source>
</evidence>
<evidence type="ECO:0000256" key="1">
    <source>
        <dbReference type="SAM" id="MobiDB-lite"/>
    </source>
</evidence>
<gene>
    <name evidence="3" type="ORF">GCM10010529_06550</name>
</gene>
<name>A0ABP6LUW3_9MICC</name>
<dbReference type="Proteomes" id="UP001500236">
    <property type="component" value="Unassembled WGS sequence"/>
</dbReference>
<keyword evidence="4" id="KW-1185">Reference proteome</keyword>
<evidence type="ECO:0000313" key="3">
    <source>
        <dbReference type="EMBL" id="GAA3055177.1"/>
    </source>
</evidence>
<protein>
    <recommendedName>
        <fullName evidence="5">DUF485 domain-containing protein</fullName>
    </recommendedName>
</protein>
<accession>A0ABP6LUW3</accession>
<keyword evidence="2" id="KW-0472">Membrane</keyword>
<feature type="compositionally biased region" description="Acidic residues" evidence="1">
    <location>
        <begin position="158"/>
        <end position="175"/>
    </location>
</feature>
<feature type="transmembrane region" description="Helical" evidence="2">
    <location>
        <begin position="42"/>
        <end position="63"/>
    </location>
</feature>
<dbReference type="RefSeq" id="WP_344684939.1">
    <property type="nucleotide sequence ID" value="NZ_BAAAVT010000003.1"/>
</dbReference>
<feature type="region of interest" description="Disordered" evidence="1">
    <location>
        <begin position="120"/>
        <end position="175"/>
    </location>
</feature>
<feature type="transmembrane region" description="Helical" evidence="2">
    <location>
        <begin position="75"/>
        <end position="97"/>
    </location>
</feature>
<sequence length="175" mass="18671">MRRDDLGLRGFGDSWGESPEVRDTPAEVDAVFRTLRRIAATYFVVFLLLVAAFPVLTMTLDWWSEAQLVGHLSPGFLTAGVGLYVVFAVIGIAAATLSSSVESRMLGHAGVGAEHVLDEPAEASAEEAQKQQSLRREDGRILLDAAVPPESPFHDPDADADADPQGDPDDGAAGR</sequence>
<evidence type="ECO:0000256" key="2">
    <source>
        <dbReference type="SAM" id="Phobius"/>
    </source>
</evidence>
<keyword evidence="2" id="KW-0812">Transmembrane</keyword>
<evidence type="ECO:0008006" key="5">
    <source>
        <dbReference type="Google" id="ProtNLM"/>
    </source>
</evidence>
<keyword evidence="2" id="KW-1133">Transmembrane helix</keyword>